<evidence type="ECO:0000313" key="2">
    <source>
        <dbReference type="Proteomes" id="UP000001514"/>
    </source>
</evidence>
<sequence>MRSNVNVEVLFNRTLDMILQHVNRLRDDVILETGARALQGFDTIGSQPVYWACGLYGTDLATGGGQGCSSGSFSYITGYMFKIQLGVLVRKSSSPLNSKLSKGGLLLSHDKHYAFYVTGACNLVCFELGASPSPCSWLRTGCSNNSSAPPSHVTAKREDSSFVGKLFPGIPVGTALAIAPATVANSGFASSVTPRYSMMRYGVMSFASSSNPVVKESHSA</sequence>
<organism evidence="2">
    <name type="scientific">Selaginella moellendorffii</name>
    <name type="common">Spikemoss</name>
    <dbReference type="NCBI Taxonomy" id="88036"/>
    <lineage>
        <taxon>Eukaryota</taxon>
        <taxon>Viridiplantae</taxon>
        <taxon>Streptophyta</taxon>
        <taxon>Embryophyta</taxon>
        <taxon>Tracheophyta</taxon>
        <taxon>Lycopodiopsida</taxon>
        <taxon>Selaginellales</taxon>
        <taxon>Selaginellaceae</taxon>
        <taxon>Selaginella</taxon>
    </lineage>
</organism>
<dbReference type="AlphaFoldDB" id="D8R8F7"/>
<evidence type="ECO:0000313" key="1">
    <source>
        <dbReference type="EMBL" id="EFJ32057.1"/>
    </source>
</evidence>
<dbReference type="KEGG" id="smo:SELMODRAFT_408479"/>
<dbReference type="Proteomes" id="UP000001514">
    <property type="component" value="Unassembled WGS sequence"/>
</dbReference>
<protein>
    <submittedName>
        <fullName evidence="1">Uncharacterized protein</fullName>
    </submittedName>
</protein>
<dbReference type="Gramene" id="EFJ32057">
    <property type="protein sequence ID" value="EFJ32057"/>
    <property type="gene ID" value="SELMODRAFT_408479"/>
</dbReference>
<dbReference type="EMBL" id="GL377573">
    <property type="protein sequence ID" value="EFJ32057.1"/>
    <property type="molecule type" value="Genomic_DNA"/>
</dbReference>
<name>D8R8F7_SELML</name>
<reference evidence="1 2" key="1">
    <citation type="journal article" date="2011" name="Science">
        <title>The Selaginella genome identifies genetic changes associated with the evolution of vascular plants.</title>
        <authorList>
            <person name="Banks J.A."/>
            <person name="Nishiyama T."/>
            <person name="Hasebe M."/>
            <person name="Bowman J.L."/>
            <person name="Gribskov M."/>
            <person name="dePamphilis C."/>
            <person name="Albert V.A."/>
            <person name="Aono N."/>
            <person name="Aoyama T."/>
            <person name="Ambrose B.A."/>
            <person name="Ashton N.W."/>
            <person name="Axtell M.J."/>
            <person name="Barker E."/>
            <person name="Barker M.S."/>
            <person name="Bennetzen J.L."/>
            <person name="Bonawitz N.D."/>
            <person name="Chapple C."/>
            <person name="Cheng C."/>
            <person name="Correa L.G."/>
            <person name="Dacre M."/>
            <person name="DeBarry J."/>
            <person name="Dreyer I."/>
            <person name="Elias M."/>
            <person name="Engstrom E.M."/>
            <person name="Estelle M."/>
            <person name="Feng L."/>
            <person name="Finet C."/>
            <person name="Floyd S.K."/>
            <person name="Frommer W.B."/>
            <person name="Fujita T."/>
            <person name="Gramzow L."/>
            <person name="Gutensohn M."/>
            <person name="Harholt J."/>
            <person name="Hattori M."/>
            <person name="Heyl A."/>
            <person name="Hirai T."/>
            <person name="Hiwatashi Y."/>
            <person name="Ishikawa M."/>
            <person name="Iwata M."/>
            <person name="Karol K.G."/>
            <person name="Koehler B."/>
            <person name="Kolukisaoglu U."/>
            <person name="Kubo M."/>
            <person name="Kurata T."/>
            <person name="Lalonde S."/>
            <person name="Li K."/>
            <person name="Li Y."/>
            <person name="Litt A."/>
            <person name="Lyons E."/>
            <person name="Manning G."/>
            <person name="Maruyama T."/>
            <person name="Michael T.P."/>
            <person name="Mikami K."/>
            <person name="Miyazaki S."/>
            <person name="Morinaga S."/>
            <person name="Murata T."/>
            <person name="Mueller-Roeber B."/>
            <person name="Nelson D.R."/>
            <person name="Obara M."/>
            <person name="Oguri Y."/>
            <person name="Olmstead R.G."/>
            <person name="Onodera N."/>
            <person name="Petersen B.L."/>
            <person name="Pils B."/>
            <person name="Prigge M."/>
            <person name="Rensing S.A."/>
            <person name="Riano-Pachon D.M."/>
            <person name="Roberts A.W."/>
            <person name="Sato Y."/>
            <person name="Scheller H.V."/>
            <person name="Schulz B."/>
            <person name="Schulz C."/>
            <person name="Shakirov E.V."/>
            <person name="Shibagaki N."/>
            <person name="Shinohara N."/>
            <person name="Shippen D.E."/>
            <person name="Soerensen I."/>
            <person name="Sotooka R."/>
            <person name="Sugimoto N."/>
            <person name="Sugita M."/>
            <person name="Sumikawa N."/>
            <person name="Tanurdzic M."/>
            <person name="Theissen G."/>
            <person name="Ulvskov P."/>
            <person name="Wakazuki S."/>
            <person name="Weng J.K."/>
            <person name="Willats W.W."/>
            <person name="Wipf D."/>
            <person name="Wolf P.G."/>
            <person name="Yang L."/>
            <person name="Zimmer A.D."/>
            <person name="Zhu Q."/>
            <person name="Mitros T."/>
            <person name="Hellsten U."/>
            <person name="Loque D."/>
            <person name="Otillar R."/>
            <person name="Salamov A."/>
            <person name="Schmutz J."/>
            <person name="Shapiro H."/>
            <person name="Lindquist E."/>
            <person name="Lucas S."/>
            <person name="Rokhsar D."/>
            <person name="Grigoriev I.V."/>
        </authorList>
    </citation>
    <scope>NUCLEOTIDE SEQUENCE [LARGE SCALE GENOMIC DNA]</scope>
</reference>
<dbReference type="InParanoid" id="D8R8F7"/>
<gene>
    <name evidence="1" type="ORF">SELMODRAFT_408479</name>
</gene>
<dbReference type="HOGENOM" id="CLU_1257946_0_0_1"/>
<keyword evidence="2" id="KW-1185">Reference proteome</keyword>
<proteinExistence type="predicted"/>
<accession>D8R8F7</accession>